<feature type="transmembrane region" description="Helical" evidence="2">
    <location>
        <begin position="45"/>
        <end position="66"/>
    </location>
</feature>
<accession>A0A6A5YI42</accession>
<reference evidence="3" key="1">
    <citation type="journal article" date="2020" name="Stud. Mycol.">
        <title>101 Dothideomycetes genomes: a test case for predicting lifestyles and emergence of pathogens.</title>
        <authorList>
            <person name="Haridas S."/>
            <person name="Albert R."/>
            <person name="Binder M."/>
            <person name="Bloem J."/>
            <person name="Labutti K."/>
            <person name="Salamov A."/>
            <person name="Andreopoulos B."/>
            <person name="Baker S."/>
            <person name="Barry K."/>
            <person name="Bills G."/>
            <person name="Bluhm B."/>
            <person name="Cannon C."/>
            <person name="Castanera R."/>
            <person name="Culley D."/>
            <person name="Daum C."/>
            <person name="Ezra D."/>
            <person name="Gonzalez J."/>
            <person name="Henrissat B."/>
            <person name="Kuo A."/>
            <person name="Liang C."/>
            <person name="Lipzen A."/>
            <person name="Lutzoni F."/>
            <person name="Magnuson J."/>
            <person name="Mondo S."/>
            <person name="Nolan M."/>
            <person name="Ohm R."/>
            <person name="Pangilinan J."/>
            <person name="Park H.-J."/>
            <person name="Ramirez L."/>
            <person name="Alfaro M."/>
            <person name="Sun H."/>
            <person name="Tritt A."/>
            <person name="Yoshinaga Y."/>
            <person name="Zwiers L.-H."/>
            <person name="Turgeon B."/>
            <person name="Goodwin S."/>
            <person name="Spatafora J."/>
            <person name="Crous P."/>
            <person name="Grigoriev I."/>
        </authorList>
    </citation>
    <scope>NUCLEOTIDE SEQUENCE</scope>
    <source>
        <strain evidence="3">CBS 627.86</strain>
    </source>
</reference>
<keyword evidence="2" id="KW-1133">Transmembrane helix</keyword>
<name>A0A6A5YI42_9PLEO</name>
<evidence type="ECO:0000256" key="2">
    <source>
        <dbReference type="SAM" id="Phobius"/>
    </source>
</evidence>
<proteinExistence type="predicted"/>
<protein>
    <submittedName>
        <fullName evidence="3">Uncharacterized protein</fullName>
    </submittedName>
</protein>
<dbReference type="Proteomes" id="UP000799770">
    <property type="component" value="Unassembled WGS sequence"/>
</dbReference>
<keyword evidence="2" id="KW-0812">Transmembrane</keyword>
<keyword evidence="2" id="KW-0472">Membrane</keyword>
<evidence type="ECO:0000313" key="3">
    <source>
        <dbReference type="EMBL" id="KAF2106394.1"/>
    </source>
</evidence>
<gene>
    <name evidence="3" type="ORF">BDV96DRAFT_591110</name>
</gene>
<dbReference type="EMBL" id="ML977363">
    <property type="protein sequence ID" value="KAF2106394.1"/>
    <property type="molecule type" value="Genomic_DNA"/>
</dbReference>
<keyword evidence="4" id="KW-1185">Reference proteome</keyword>
<evidence type="ECO:0000256" key="1">
    <source>
        <dbReference type="SAM" id="MobiDB-lite"/>
    </source>
</evidence>
<dbReference type="AlphaFoldDB" id="A0A6A5YI42"/>
<feature type="region of interest" description="Disordered" evidence="1">
    <location>
        <begin position="74"/>
        <end position="174"/>
    </location>
</feature>
<organism evidence="3 4">
    <name type="scientific">Lophiotrema nucula</name>
    <dbReference type="NCBI Taxonomy" id="690887"/>
    <lineage>
        <taxon>Eukaryota</taxon>
        <taxon>Fungi</taxon>
        <taxon>Dikarya</taxon>
        <taxon>Ascomycota</taxon>
        <taxon>Pezizomycotina</taxon>
        <taxon>Dothideomycetes</taxon>
        <taxon>Pleosporomycetidae</taxon>
        <taxon>Pleosporales</taxon>
        <taxon>Lophiotremataceae</taxon>
        <taxon>Lophiotrema</taxon>
    </lineage>
</organism>
<evidence type="ECO:0000313" key="4">
    <source>
        <dbReference type="Proteomes" id="UP000799770"/>
    </source>
</evidence>
<sequence>MKVLLEPTTLSASSSTFSVTGVASSTSTPQSIDQPSTGLSSGAKIAIGISIPLALITAAIIAFLFLRHRRKRATTTEAADPLPSSTADQANDPGTHFKAELEGDQGGIAGTEQYEKAELAGDELGGKGGPHSKAALKDGNNGEVHELPGGEDEISPTAARGSEGLGSPVSEMSG</sequence>